<evidence type="ECO:0000256" key="6">
    <source>
        <dbReference type="ARBA" id="ARBA00023316"/>
    </source>
</evidence>
<dbReference type="STRING" id="1324314.BVG16_06745"/>
<comment type="function">
    <text evidence="7">Functions as a peptidoglycan terminase that cleaves nascent peptidoglycan strands endolytically to terminate their elongation.</text>
</comment>
<evidence type="ECO:0000256" key="3">
    <source>
        <dbReference type="ARBA" id="ARBA00022989"/>
    </source>
</evidence>
<dbReference type="GO" id="GO:0071555">
    <property type="term" value="P:cell wall organization"/>
    <property type="evidence" value="ECO:0007669"/>
    <property type="project" value="UniProtKB-KW"/>
</dbReference>
<dbReference type="Gene3D" id="3.30.160.60">
    <property type="entry name" value="Classic Zinc Finger"/>
    <property type="match status" value="1"/>
</dbReference>
<dbReference type="Pfam" id="PF02618">
    <property type="entry name" value="YceG"/>
    <property type="match status" value="1"/>
</dbReference>
<keyword evidence="5 7" id="KW-0456">Lyase</keyword>
<evidence type="ECO:0000256" key="7">
    <source>
        <dbReference type="HAMAP-Rule" id="MF_02065"/>
    </source>
</evidence>
<keyword evidence="6 7" id="KW-0961">Cell wall biogenesis/degradation</keyword>
<dbReference type="GO" id="GO:0005886">
    <property type="term" value="C:plasma membrane"/>
    <property type="evidence" value="ECO:0007669"/>
    <property type="project" value="UniProtKB-SubCell"/>
</dbReference>
<dbReference type="NCBIfam" id="TIGR00247">
    <property type="entry name" value="endolytic transglycosylase MltG"/>
    <property type="match status" value="1"/>
</dbReference>
<proteinExistence type="inferred from homology"/>
<dbReference type="GO" id="GO:0009252">
    <property type="term" value="P:peptidoglycan biosynthetic process"/>
    <property type="evidence" value="ECO:0007669"/>
    <property type="project" value="UniProtKB-UniRule"/>
</dbReference>
<keyword evidence="2 7" id="KW-0812">Transmembrane</keyword>
<dbReference type="CDD" id="cd08010">
    <property type="entry name" value="MltG_like"/>
    <property type="match status" value="1"/>
</dbReference>
<keyword evidence="3 7" id="KW-1133">Transmembrane helix</keyword>
<sequence length="350" mass="39454">MNRMKKLGCMVLVILLIIVIGGAGYGWLQMQPTAKSEQAIEIQIQQGMGTSKIADLLDQEGLIKNSLLFKVYLKTKNEGKSFKAGKYAMTPGMTYDEIIKKLNTGDVIPDEVIRFTIPEGYTVIQMAEKLSTEHGLNKDEFLKLANEPAVFTSAETGSIPSEAPLLHRLEGYLFPETYELKKGSTEKDIIQRMLDELDKKVKQLPTGWEQQMKEHNLDFHQLMTVASLIEREVVVDSERGLVAGVIYNRLKQNKPLQIDATIQYLFDKPKDRLFNKDLKIESPYNTYLHDGLPPGPIASPSLASIEAALNPTPSKYLYYVTKKDGTQTHLFAETYKQHLANIKKSKETAQ</sequence>
<dbReference type="InterPro" id="IPR003770">
    <property type="entry name" value="MLTG-like"/>
</dbReference>
<keyword evidence="1 7" id="KW-1003">Cell membrane</keyword>
<comment type="subcellular location">
    <subcellularLocation>
        <location evidence="7">Cell membrane</location>
        <topology evidence="7">Single-pass membrane protein</topology>
    </subcellularLocation>
</comment>
<feature type="site" description="Important for catalytic activity" evidence="7">
    <location>
        <position position="232"/>
    </location>
</feature>
<dbReference type="AlphaFoldDB" id="A0A1T2XKR5"/>
<gene>
    <name evidence="7" type="primary">mltG</name>
    <name evidence="8" type="ORF">BVG16_06745</name>
</gene>
<dbReference type="Proteomes" id="UP000190188">
    <property type="component" value="Unassembled WGS sequence"/>
</dbReference>
<dbReference type="Gene3D" id="3.30.1490.480">
    <property type="entry name" value="Endolytic murein transglycosylase"/>
    <property type="match status" value="1"/>
</dbReference>
<dbReference type="HAMAP" id="MF_02065">
    <property type="entry name" value="MltG"/>
    <property type="match status" value="1"/>
</dbReference>
<evidence type="ECO:0000313" key="8">
    <source>
        <dbReference type="EMBL" id="OPA80422.1"/>
    </source>
</evidence>
<dbReference type="PANTHER" id="PTHR30518">
    <property type="entry name" value="ENDOLYTIC MUREIN TRANSGLYCOSYLASE"/>
    <property type="match status" value="1"/>
</dbReference>
<dbReference type="GO" id="GO:0008932">
    <property type="term" value="F:lytic endotransglycosylase activity"/>
    <property type="evidence" value="ECO:0007669"/>
    <property type="project" value="UniProtKB-UniRule"/>
</dbReference>
<accession>A0A1T2XKR5</accession>
<dbReference type="EC" id="4.2.2.29" evidence="7"/>
<protein>
    <recommendedName>
        <fullName evidence="7">Endolytic murein transglycosylase</fullName>
        <ecNumber evidence="7">4.2.2.29</ecNumber>
    </recommendedName>
    <alternativeName>
        <fullName evidence="7">Peptidoglycan lytic transglycosylase</fullName>
    </alternativeName>
    <alternativeName>
        <fullName evidence="7">Peptidoglycan polymerization terminase</fullName>
    </alternativeName>
</protein>
<feature type="transmembrane region" description="Helical" evidence="7">
    <location>
        <begin position="7"/>
        <end position="28"/>
    </location>
</feature>
<comment type="caution">
    <text evidence="8">The sequence shown here is derived from an EMBL/GenBank/DDBJ whole genome shotgun (WGS) entry which is preliminary data.</text>
</comment>
<dbReference type="PANTHER" id="PTHR30518:SF2">
    <property type="entry name" value="ENDOLYTIC MUREIN TRANSGLYCOSYLASE"/>
    <property type="match status" value="1"/>
</dbReference>
<keyword evidence="4 7" id="KW-0472">Membrane</keyword>
<dbReference type="EMBL" id="MSZX01000002">
    <property type="protein sequence ID" value="OPA80422.1"/>
    <property type="molecule type" value="Genomic_DNA"/>
</dbReference>
<evidence type="ECO:0000256" key="4">
    <source>
        <dbReference type="ARBA" id="ARBA00023136"/>
    </source>
</evidence>
<evidence type="ECO:0000256" key="5">
    <source>
        <dbReference type="ARBA" id="ARBA00023239"/>
    </source>
</evidence>
<evidence type="ECO:0000256" key="2">
    <source>
        <dbReference type="ARBA" id="ARBA00022692"/>
    </source>
</evidence>
<keyword evidence="9" id="KW-1185">Reference proteome</keyword>
<comment type="similarity">
    <text evidence="7">Belongs to the transglycosylase MltG family.</text>
</comment>
<organism evidence="8 9">
    <name type="scientific">Paenibacillus selenitireducens</name>
    <dbReference type="NCBI Taxonomy" id="1324314"/>
    <lineage>
        <taxon>Bacteria</taxon>
        <taxon>Bacillati</taxon>
        <taxon>Bacillota</taxon>
        <taxon>Bacilli</taxon>
        <taxon>Bacillales</taxon>
        <taxon>Paenibacillaceae</taxon>
        <taxon>Paenibacillus</taxon>
    </lineage>
</organism>
<comment type="catalytic activity">
    <reaction evidence="7">
        <text>a peptidoglycan chain = a peptidoglycan chain with N-acetyl-1,6-anhydromuramyl-[peptide] at the reducing end + a peptidoglycan chain with N-acetylglucosamine at the non-reducing end.</text>
        <dbReference type="EC" id="4.2.2.29"/>
    </reaction>
</comment>
<name>A0A1T2XKR5_9BACL</name>
<evidence type="ECO:0000313" key="9">
    <source>
        <dbReference type="Proteomes" id="UP000190188"/>
    </source>
</evidence>
<evidence type="ECO:0000256" key="1">
    <source>
        <dbReference type="ARBA" id="ARBA00022475"/>
    </source>
</evidence>
<reference evidence="8 9" key="1">
    <citation type="submission" date="2017-01" db="EMBL/GenBank/DDBJ databases">
        <title>Genome analysis of Paenibacillus selenitrireducens ES3-24.</title>
        <authorList>
            <person name="Xu D."/>
            <person name="Yao R."/>
            <person name="Zheng S."/>
        </authorList>
    </citation>
    <scope>NUCLEOTIDE SEQUENCE [LARGE SCALE GENOMIC DNA]</scope>
    <source>
        <strain evidence="8 9">ES3-24</strain>
    </source>
</reference>